<keyword evidence="3" id="KW-0282">Flagellum</keyword>
<name>A0A1A8XIL1_9PROT</name>
<dbReference type="AlphaFoldDB" id="A0A1A8XIL1"/>
<evidence type="ECO:0000313" key="3">
    <source>
        <dbReference type="EMBL" id="SBT05024.1"/>
    </source>
</evidence>
<dbReference type="InterPro" id="IPR038610">
    <property type="entry name" value="FliK-like_C_sf"/>
</dbReference>
<dbReference type="STRING" id="1860102.ACCAA_20103"/>
<dbReference type="EMBL" id="FLQX01000094">
    <property type="protein sequence ID" value="SBT05024.1"/>
    <property type="molecule type" value="Genomic_DNA"/>
</dbReference>
<evidence type="ECO:0000259" key="2">
    <source>
        <dbReference type="Pfam" id="PF02120"/>
    </source>
</evidence>
<feature type="compositionally biased region" description="Basic and acidic residues" evidence="1">
    <location>
        <begin position="140"/>
        <end position="149"/>
    </location>
</feature>
<dbReference type="Pfam" id="PF02120">
    <property type="entry name" value="Flg_hook"/>
    <property type="match status" value="1"/>
</dbReference>
<feature type="region of interest" description="Disordered" evidence="1">
    <location>
        <begin position="47"/>
        <end position="73"/>
    </location>
</feature>
<dbReference type="InterPro" id="IPR021136">
    <property type="entry name" value="Flagellar_hook_control-like_C"/>
</dbReference>
<dbReference type="Gene3D" id="3.30.750.140">
    <property type="match status" value="1"/>
</dbReference>
<feature type="region of interest" description="Disordered" evidence="1">
    <location>
        <begin position="140"/>
        <end position="183"/>
    </location>
</feature>
<keyword evidence="3" id="KW-0969">Cilium</keyword>
<gene>
    <name evidence="3" type="ORF">ACCAA_20103</name>
</gene>
<evidence type="ECO:0000256" key="1">
    <source>
        <dbReference type="SAM" id="MobiDB-lite"/>
    </source>
</evidence>
<keyword evidence="4" id="KW-1185">Reference proteome</keyword>
<keyword evidence="3" id="KW-0966">Cell projection</keyword>
<evidence type="ECO:0000313" key="4">
    <source>
        <dbReference type="Proteomes" id="UP000199169"/>
    </source>
</evidence>
<proteinExistence type="predicted"/>
<organism evidence="3 4">
    <name type="scientific">Candidatus Accumulibacter aalborgensis</name>
    <dbReference type="NCBI Taxonomy" id="1860102"/>
    <lineage>
        <taxon>Bacteria</taxon>
        <taxon>Pseudomonadati</taxon>
        <taxon>Pseudomonadota</taxon>
        <taxon>Betaproteobacteria</taxon>
        <taxon>Candidatus Accumulibacter</taxon>
    </lineage>
</organism>
<feature type="domain" description="Flagellar hook-length control protein-like C-terminal" evidence="2">
    <location>
        <begin position="283"/>
        <end position="364"/>
    </location>
</feature>
<dbReference type="Proteomes" id="UP000199169">
    <property type="component" value="Unassembled WGS sequence"/>
</dbReference>
<dbReference type="InterPro" id="IPR052563">
    <property type="entry name" value="FliK"/>
</dbReference>
<dbReference type="RefSeq" id="WP_186406298.1">
    <property type="nucleotide sequence ID" value="NZ_FLQX01000094.1"/>
</dbReference>
<reference evidence="3 4" key="1">
    <citation type="submission" date="2016-06" db="EMBL/GenBank/DDBJ databases">
        <authorList>
            <person name="Kjaerup R.B."/>
            <person name="Dalgaard T.S."/>
            <person name="Juul-Madsen H.R."/>
        </authorList>
    </citation>
    <scope>NUCLEOTIDE SEQUENCE [LARGE SCALE GENOMIC DNA]</scope>
    <source>
        <strain evidence="3">3</strain>
    </source>
</reference>
<sequence>MTIAIISSFVKPTTLAKAAESEASTGRLAADGSTNATFARLLLGLPAGTAPASPRDDASADREKGEKHLAEAGPAATDGAFLAALGLTPSLHSRRSEAAEDAVIRPADPLPKDLAEASPAATDGAFLAALGLTVAPKVESRLADPRRSDPLPAPESITSAARSLGVTTPAVDDTRSSASPSITTATRSLAVTTQAIDETRSSAAAAVGVDEQPAKLAAAAFAAAVSERVEPASTAKRLPPVAETSDLATLAAPQPPVPQGVADSHEIPTHLRDASWASDFGHKLLWFAGNDKQVAQLTLNPPHLGSIEVTLDMSKGSANAHFASANAEVRSTIETAVPRLREMFASAGIELGQVSVGSESFGQQSNGQPQPSYPPRQLADKAILGIDSAGGFLAEPSATQRGSAMIDIFA</sequence>
<dbReference type="PANTHER" id="PTHR37533:SF2">
    <property type="entry name" value="FLAGELLAR HOOK-LENGTH CONTROL PROTEIN"/>
    <property type="match status" value="1"/>
</dbReference>
<feature type="compositionally biased region" description="Basic and acidic residues" evidence="1">
    <location>
        <begin position="54"/>
        <end position="70"/>
    </location>
</feature>
<accession>A0A1A8XIL1</accession>
<dbReference type="PANTHER" id="PTHR37533">
    <property type="entry name" value="FLAGELLAR HOOK-LENGTH CONTROL PROTEIN"/>
    <property type="match status" value="1"/>
</dbReference>
<protein>
    <submittedName>
        <fullName evidence="3">Putative Flagellar hook-length control protein</fullName>
    </submittedName>
</protein>
<dbReference type="CDD" id="cd17470">
    <property type="entry name" value="T3SS_Flik_C"/>
    <property type="match status" value="1"/>
</dbReference>